<dbReference type="InterPro" id="IPR023198">
    <property type="entry name" value="PGP-like_dom2"/>
</dbReference>
<dbReference type="Gene3D" id="1.10.150.240">
    <property type="entry name" value="Putative phosphatase, domain 2"/>
    <property type="match status" value="1"/>
</dbReference>
<dbReference type="RefSeq" id="WP_386758168.1">
    <property type="nucleotide sequence ID" value="NZ_JBHRXK010000002.1"/>
</dbReference>
<dbReference type="InterPro" id="IPR023214">
    <property type="entry name" value="HAD_sf"/>
</dbReference>
<proteinExistence type="predicted"/>
<keyword evidence="2" id="KW-1185">Reference proteome</keyword>
<keyword evidence="1" id="KW-0378">Hydrolase</keyword>
<dbReference type="SUPFAM" id="SSF56784">
    <property type="entry name" value="HAD-like"/>
    <property type="match status" value="1"/>
</dbReference>
<evidence type="ECO:0000313" key="1">
    <source>
        <dbReference type="EMBL" id="MFC3550399.1"/>
    </source>
</evidence>
<dbReference type="InterPro" id="IPR051806">
    <property type="entry name" value="HAD-like_SPP"/>
</dbReference>
<dbReference type="PANTHER" id="PTHR43481:SF4">
    <property type="entry name" value="GLYCEROL-1-PHOSPHATE PHOSPHOHYDROLASE 1-RELATED"/>
    <property type="match status" value="1"/>
</dbReference>
<dbReference type="Pfam" id="PF00702">
    <property type="entry name" value="Hydrolase"/>
    <property type="match status" value="1"/>
</dbReference>
<sequence>MSEHMPVAFAPAAVLFDMDGLMIESERALLQCWRQASQRLGLALDDELWLSFVGLPDRTCVELLRARLPEPQVQALLQHCHARYDVQVEAGLPLKPGVLELLALLAQRGLPRAVVTSTRRERALQKLQRCGLLAHFDTVVTGSDVVHAKPAPDIYLLAAQRLGVAPSQCVVLEDSVPGVRAALAAGMTPIQVPDLVMPDAAVRALGHRIVDSLLQARALLEPALTTGPC</sequence>
<dbReference type="InterPro" id="IPR036412">
    <property type="entry name" value="HAD-like_sf"/>
</dbReference>
<organism evidence="1 2">
    <name type="scientific">Lysobacter cavernae</name>
    <dbReference type="NCBI Taxonomy" id="1685901"/>
    <lineage>
        <taxon>Bacteria</taxon>
        <taxon>Pseudomonadati</taxon>
        <taxon>Pseudomonadota</taxon>
        <taxon>Gammaproteobacteria</taxon>
        <taxon>Lysobacterales</taxon>
        <taxon>Lysobacteraceae</taxon>
        <taxon>Lysobacter</taxon>
    </lineage>
</organism>
<dbReference type="SFLD" id="SFLDG01129">
    <property type="entry name" value="C1.5:_HAD__Beta-PGM__Phosphata"/>
    <property type="match status" value="1"/>
</dbReference>
<dbReference type="SFLD" id="SFLDG01135">
    <property type="entry name" value="C1.5.6:_HAD__Beta-PGM__Phospha"/>
    <property type="match status" value="1"/>
</dbReference>
<gene>
    <name evidence="1" type="ORF">ACFOLC_05165</name>
</gene>
<dbReference type="InterPro" id="IPR006439">
    <property type="entry name" value="HAD-SF_hydro_IA"/>
</dbReference>
<dbReference type="SFLD" id="SFLDS00003">
    <property type="entry name" value="Haloacid_Dehalogenase"/>
    <property type="match status" value="1"/>
</dbReference>
<dbReference type="NCBIfam" id="TIGR01509">
    <property type="entry name" value="HAD-SF-IA-v3"/>
    <property type="match status" value="1"/>
</dbReference>
<protein>
    <submittedName>
        <fullName evidence="1">HAD family hydrolase</fullName>
    </submittedName>
</protein>
<name>A0ABV7RLA0_9GAMM</name>
<dbReference type="Proteomes" id="UP001595740">
    <property type="component" value="Unassembled WGS sequence"/>
</dbReference>
<dbReference type="EMBL" id="JBHRXK010000002">
    <property type="protein sequence ID" value="MFC3550399.1"/>
    <property type="molecule type" value="Genomic_DNA"/>
</dbReference>
<comment type="caution">
    <text evidence="1">The sequence shown here is derived from an EMBL/GenBank/DDBJ whole genome shotgun (WGS) entry which is preliminary data.</text>
</comment>
<evidence type="ECO:0000313" key="2">
    <source>
        <dbReference type="Proteomes" id="UP001595740"/>
    </source>
</evidence>
<reference evidence="2" key="1">
    <citation type="journal article" date="2019" name="Int. J. Syst. Evol. Microbiol.">
        <title>The Global Catalogue of Microorganisms (GCM) 10K type strain sequencing project: providing services to taxonomists for standard genome sequencing and annotation.</title>
        <authorList>
            <consortium name="The Broad Institute Genomics Platform"/>
            <consortium name="The Broad Institute Genome Sequencing Center for Infectious Disease"/>
            <person name="Wu L."/>
            <person name="Ma J."/>
        </authorList>
    </citation>
    <scope>NUCLEOTIDE SEQUENCE [LARGE SCALE GENOMIC DNA]</scope>
    <source>
        <strain evidence="2">KCTC 42875</strain>
    </source>
</reference>
<dbReference type="PRINTS" id="PR00413">
    <property type="entry name" value="HADHALOGNASE"/>
</dbReference>
<dbReference type="GO" id="GO:0016787">
    <property type="term" value="F:hydrolase activity"/>
    <property type="evidence" value="ECO:0007669"/>
    <property type="project" value="UniProtKB-KW"/>
</dbReference>
<accession>A0ABV7RLA0</accession>
<dbReference type="PANTHER" id="PTHR43481">
    <property type="entry name" value="FRUCTOSE-1-PHOSPHATE PHOSPHATASE"/>
    <property type="match status" value="1"/>
</dbReference>
<dbReference type="Gene3D" id="3.40.50.1000">
    <property type="entry name" value="HAD superfamily/HAD-like"/>
    <property type="match status" value="1"/>
</dbReference>